<sequence length="1115" mass="114203">MSFAFAVLCFGAVLFGVASAQQYAGDFINTTLPGVPGSEIAYWKIRDGTKGSNLTLINYINHGRDGQRLVPANLKRAVIIIHGLNRDPGTYESNMLSALSQVSDTNINPDSVAIVAPYFPNGDDKNTGGYPWINGLKPAQGSITNCLVWSGSQWSAGGMNQYPWTSSKNISSYDVLDQMLQYFDNKAMFPNINQLVVAGHSLGGQTVQRYAAIGQPGSVKTPVSYWVANPNSYAWLSTDRPLSTSSCATFDNYREGYTNFSQYPMTYGLSLVNSGRANILANFNNKAVNYARGTLDLGDDSSSCAPGTTGANRNERFFNFIKAFPPSCSDPSGNACDTVDFIASGHDGGAMMASAAGQARLFIDNFYGDRNRSYDFGYPRQQSGDDPFPNPALNQSTAATNNYTYAGQMTYWGCWSDQDPATLTNLAYEGLNNTVESCTALCASRGNTIAGTENGNQCFCGSSVGYLATQVIDSSCGTTCTGNNAETCGGANRLSLFSAGRPNISAAPGTPEVISNDWYYTSCSVDNAGRVRALGDRSTTSDSMTLEKCGNFCQGSQYFGIEYSSECYCGNSLSSSSIAASSDCNMLCSGDSTEFCGAGNRLTVYQNTTWVAPSKTSSSSAASGTPTATGPACPSSDGKTVTSGGKSFIVECGVDHAGGDLTSLSGRSACYLKSSLGAAVNNGGVWGARLMVPSTSSQTSSSTSGTTTSVRSTSVAFTSATSSTAAFTSPGTSSTSSSASAASSTVVACPTSDATTVTSNGKSFIVECGIDHSGGDLTSLSVNNFQQCIDACAQNPACVDMSLSGSACYLKSTVGEVVNNGVWGARLLTGTTSSTLVPIGSSLANPATTSTSTSLSLAPSTFSTSFAVATPSAVTCPGSNSTTYQSGGQSWLIECGVDHAGGDMGSLSASSFAACIAACASTSGCVDVSLSGSACYLKSSVGAPVYNGVWGARAISVSTSAASTTTSALVTTSSSAISATATASTQMSSTSITTFATSTSISTLSSSTASATPTALACPAGNNTLYTAPSGNTFLIECNIDHAGGDLSWSYVSSFTDCIDSCDSTAGCVDVSLAGAACYRKSTLGAAVSNGGVWGAKLVGSTSSIAVGSSSTSSA</sequence>
<feature type="signal peptide" evidence="2">
    <location>
        <begin position="1"/>
        <end position="20"/>
    </location>
</feature>
<organism evidence="4 5">
    <name type="scientific">Recurvomyces mirabilis</name>
    <dbReference type="NCBI Taxonomy" id="574656"/>
    <lineage>
        <taxon>Eukaryota</taxon>
        <taxon>Fungi</taxon>
        <taxon>Dikarya</taxon>
        <taxon>Ascomycota</taxon>
        <taxon>Pezizomycotina</taxon>
        <taxon>Dothideomycetes</taxon>
        <taxon>Dothideomycetidae</taxon>
        <taxon>Mycosphaerellales</taxon>
        <taxon>Teratosphaeriaceae</taxon>
        <taxon>Recurvomyces</taxon>
    </lineage>
</organism>
<reference evidence="4" key="1">
    <citation type="submission" date="2023-07" db="EMBL/GenBank/DDBJ databases">
        <title>Black Yeasts Isolated from many extreme environments.</title>
        <authorList>
            <person name="Coleine C."/>
            <person name="Stajich J.E."/>
            <person name="Selbmann L."/>
        </authorList>
    </citation>
    <scope>NUCLEOTIDE SEQUENCE</scope>
    <source>
        <strain evidence="4">CCFEE 5485</strain>
    </source>
</reference>
<protein>
    <recommendedName>
        <fullName evidence="3">WSC domain-containing protein</fullName>
    </recommendedName>
</protein>
<proteinExistence type="predicted"/>
<dbReference type="SMART" id="SM00321">
    <property type="entry name" value="WSC"/>
    <property type="match status" value="2"/>
</dbReference>
<evidence type="ECO:0000259" key="3">
    <source>
        <dbReference type="PROSITE" id="PS51212"/>
    </source>
</evidence>
<dbReference type="PANTHER" id="PTHR35560:SF3">
    <property type="entry name" value="PEPTIDASE S9 PROLYL OLIGOPEPTIDASE CATALYTIC DOMAIN-CONTAINING PROTEIN"/>
    <property type="match status" value="1"/>
</dbReference>
<feature type="region of interest" description="Disordered" evidence="1">
    <location>
        <begin position="614"/>
        <end position="639"/>
    </location>
</feature>
<evidence type="ECO:0000313" key="4">
    <source>
        <dbReference type="EMBL" id="KAK3674902.1"/>
    </source>
</evidence>
<name>A0AAE0WNB9_9PEZI</name>
<dbReference type="InterPro" id="IPR029058">
    <property type="entry name" value="AB_hydrolase_fold"/>
</dbReference>
<feature type="compositionally biased region" description="Low complexity" evidence="1">
    <location>
        <begin position="614"/>
        <end position="636"/>
    </location>
</feature>
<evidence type="ECO:0000256" key="1">
    <source>
        <dbReference type="SAM" id="MobiDB-lite"/>
    </source>
</evidence>
<dbReference type="AlphaFoldDB" id="A0AAE0WNB9"/>
<feature type="domain" description="WSC" evidence="3">
    <location>
        <begin position="517"/>
        <end position="608"/>
    </location>
</feature>
<comment type="caution">
    <text evidence="4">The sequence shown here is derived from an EMBL/GenBank/DDBJ whole genome shotgun (WGS) entry which is preliminary data.</text>
</comment>
<accession>A0AAE0WNB9</accession>
<dbReference type="Pfam" id="PF14295">
    <property type="entry name" value="PAN_4"/>
    <property type="match status" value="3"/>
</dbReference>
<dbReference type="InterPro" id="IPR003609">
    <property type="entry name" value="Pan_app"/>
</dbReference>
<keyword evidence="5" id="KW-1185">Reference proteome</keyword>
<gene>
    <name evidence="4" type="ORF">LTR78_005246</name>
</gene>
<dbReference type="PANTHER" id="PTHR35560">
    <property type="entry name" value="BLL0132 PROTEIN"/>
    <property type="match status" value="1"/>
</dbReference>
<dbReference type="SUPFAM" id="SSF53474">
    <property type="entry name" value="alpha/beta-Hydrolases"/>
    <property type="match status" value="1"/>
</dbReference>
<feature type="domain" description="WSC" evidence="3">
    <location>
        <begin position="408"/>
        <end position="500"/>
    </location>
</feature>
<evidence type="ECO:0000256" key="2">
    <source>
        <dbReference type="SAM" id="SignalP"/>
    </source>
</evidence>
<evidence type="ECO:0000313" key="5">
    <source>
        <dbReference type="Proteomes" id="UP001274830"/>
    </source>
</evidence>
<dbReference type="InterPro" id="IPR002889">
    <property type="entry name" value="WSC_carb-bd"/>
</dbReference>
<keyword evidence="2" id="KW-0732">Signal</keyword>
<dbReference type="Gene3D" id="3.50.4.10">
    <property type="entry name" value="Hepatocyte Growth Factor"/>
    <property type="match status" value="2"/>
</dbReference>
<dbReference type="Gene3D" id="3.40.50.1820">
    <property type="entry name" value="alpha/beta hydrolase"/>
    <property type="match status" value="1"/>
</dbReference>
<feature type="chain" id="PRO_5042144083" description="WSC domain-containing protein" evidence="2">
    <location>
        <begin position="21"/>
        <end position="1115"/>
    </location>
</feature>
<dbReference type="Pfam" id="PF01822">
    <property type="entry name" value="WSC"/>
    <property type="match status" value="2"/>
</dbReference>
<dbReference type="EMBL" id="JAUTXT010000017">
    <property type="protein sequence ID" value="KAK3674902.1"/>
    <property type="molecule type" value="Genomic_DNA"/>
</dbReference>
<dbReference type="PROSITE" id="PS51212">
    <property type="entry name" value="WSC"/>
    <property type="match status" value="2"/>
</dbReference>
<dbReference type="Proteomes" id="UP001274830">
    <property type="component" value="Unassembled WGS sequence"/>
</dbReference>